<organism evidence="2 3">
    <name type="scientific">Ditylenchus dipsaci</name>
    <dbReference type="NCBI Taxonomy" id="166011"/>
    <lineage>
        <taxon>Eukaryota</taxon>
        <taxon>Metazoa</taxon>
        <taxon>Ecdysozoa</taxon>
        <taxon>Nematoda</taxon>
        <taxon>Chromadorea</taxon>
        <taxon>Rhabditida</taxon>
        <taxon>Tylenchina</taxon>
        <taxon>Tylenchomorpha</taxon>
        <taxon>Sphaerularioidea</taxon>
        <taxon>Anguinidae</taxon>
        <taxon>Anguininae</taxon>
        <taxon>Ditylenchus</taxon>
    </lineage>
</organism>
<dbReference type="Proteomes" id="UP000887574">
    <property type="component" value="Unplaced"/>
</dbReference>
<evidence type="ECO:0000313" key="3">
    <source>
        <dbReference type="WBParaSite" id="jg6173"/>
    </source>
</evidence>
<feature type="region of interest" description="Disordered" evidence="1">
    <location>
        <begin position="1"/>
        <end position="36"/>
    </location>
</feature>
<protein>
    <submittedName>
        <fullName evidence="3">Uncharacterized protein</fullName>
    </submittedName>
</protein>
<dbReference type="WBParaSite" id="jg6173">
    <property type="protein sequence ID" value="jg6173"/>
    <property type="gene ID" value="jg6173"/>
</dbReference>
<reference evidence="3" key="1">
    <citation type="submission" date="2022-11" db="UniProtKB">
        <authorList>
            <consortium name="WormBaseParasite"/>
        </authorList>
    </citation>
    <scope>IDENTIFICATION</scope>
</reference>
<keyword evidence="2" id="KW-1185">Reference proteome</keyword>
<feature type="compositionally biased region" description="Acidic residues" evidence="1">
    <location>
        <begin position="20"/>
        <end position="30"/>
    </location>
</feature>
<evidence type="ECO:0000256" key="1">
    <source>
        <dbReference type="SAM" id="MobiDB-lite"/>
    </source>
</evidence>
<sequence length="36" mass="4181">MLQENKQASVKCDNMQWLDDSSDEEPEEQDPEKVIA</sequence>
<proteinExistence type="predicted"/>
<evidence type="ECO:0000313" key="2">
    <source>
        <dbReference type="Proteomes" id="UP000887574"/>
    </source>
</evidence>
<dbReference type="AlphaFoldDB" id="A0A915EGS3"/>
<accession>A0A915EGS3</accession>
<name>A0A915EGS3_9BILA</name>